<evidence type="ECO:0000256" key="1">
    <source>
        <dbReference type="SAM" id="MobiDB-lite"/>
    </source>
</evidence>
<dbReference type="AlphaFoldDB" id="A0A0F9JSM8"/>
<gene>
    <name evidence="2" type="ORF">LCGC14_1417900</name>
</gene>
<name>A0A0F9JSM8_9ZZZZ</name>
<comment type="caution">
    <text evidence="2">The sequence shown here is derived from an EMBL/GenBank/DDBJ whole genome shotgun (WGS) entry which is preliminary data.</text>
</comment>
<proteinExistence type="predicted"/>
<sequence>MANTHIVREREVAGAEQAKEVQGGKRGDVVGEIMGNVIPWRVLRDGQFMELWQD</sequence>
<dbReference type="EMBL" id="LAZR01009419">
    <property type="protein sequence ID" value="KKM72698.1"/>
    <property type="molecule type" value="Genomic_DNA"/>
</dbReference>
<feature type="region of interest" description="Disordered" evidence="1">
    <location>
        <begin position="1"/>
        <end position="21"/>
    </location>
</feature>
<accession>A0A0F9JSM8</accession>
<organism evidence="2">
    <name type="scientific">marine sediment metagenome</name>
    <dbReference type="NCBI Taxonomy" id="412755"/>
    <lineage>
        <taxon>unclassified sequences</taxon>
        <taxon>metagenomes</taxon>
        <taxon>ecological metagenomes</taxon>
    </lineage>
</organism>
<evidence type="ECO:0000313" key="2">
    <source>
        <dbReference type="EMBL" id="KKM72698.1"/>
    </source>
</evidence>
<reference evidence="2" key="1">
    <citation type="journal article" date="2015" name="Nature">
        <title>Complex archaea that bridge the gap between prokaryotes and eukaryotes.</title>
        <authorList>
            <person name="Spang A."/>
            <person name="Saw J.H."/>
            <person name="Jorgensen S.L."/>
            <person name="Zaremba-Niedzwiedzka K."/>
            <person name="Martijn J."/>
            <person name="Lind A.E."/>
            <person name="van Eijk R."/>
            <person name="Schleper C."/>
            <person name="Guy L."/>
            <person name="Ettema T.J."/>
        </authorList>
    </citation>
    <scope>NUCLEOTIDE SEQUENCE</scope>
</reference>
<protein>
    <submittedName>
        <fullName evidence="2">Uncharacterized protein</fullName>
    </submittedName>
</protein>